<evidence type="ECO:0000313" key="2">
    <source>
        <dbReference type="EMBL" id="GHF05672.1"/>
    </source>
</evidence>
<reference evidence="2" key="1">
    <citation type="journal article" date="2014" name="Int. J. Syst. Evol. Microbiol.">
        <title>Complete genome sequence of Corynebacterium casei LMG S-19264T (=DSM 44701T), isolated from a smear-ripened cheese.</title>
        <authorList>
            <consortium name="US DOE Joint Genome Institute (JGI-PGF)"/>
            <person name="Walter F."/>
            <person name="Albersmeier A."/>
            <person name="Kalinowski J."/>
            <person name="Ruckert C."/>
        </authorList>
    </citation>
    <scope>NUCLEOTIDE SEQUENCE</scope>
    <source>
        <strain evidence="2">CGMCC 1.16548</strain>
    </source>
</reference>
<dbReference type="Proteomes" id="UP000617531">
    <property type="component" value="Unassembled WGS sequence"/>
</dbReference>
<gene>
    <name evidence="2" type="ORF">GCM10011600_02740</name>
</gene>
<evidence type="ECO:0008006" key="4">
    <source>
        <dbReference type="Google" id="ProtNLM"/>
    </source>
</evidence>
<protein>
    <recommendedName>
        <fullName evidence="4">DUF3515 domain-containing protein</fullName>
    </recommendedName>
</protein>
<dbReference type="PROSITE" id="PS51257">
    <property type="entry name" value="PROKAR_LIPOPROTEIN"/>
    <property type="match status" value="1"/>
</dbReference>
<feature type="chain" id="PRO_5038339036" description="DUF3515 domain-containing protein" evidence="1">
    <location>
        <begin position="19"/>
        <end position="164"/>
    </location>
</feature>
<sequence>MRPRRFLLAPAAASVALAAVLTGCSPVVSMSPAAEFSNDPECADAIVRMPDAISSYALRQTDAQGTAAWGDPTVVLLYCGVPVPEVSELPCVEVPAGSGVFWLREEVDAGYAFTTYGRDPAVRVVVDPDAVGPGVVLDDLATPVSYTSENGRECVDLEDTVTGR</sequence>
<feature type="signal peptide" evidence="1">
    <location>
        <begin position="1"/>
        <end position="18"/>
    </location>
</feature>
<evidence type="ECO:0000256" key="1">
    <source>
        <dbReference type="SAM" id="SignalP"/>
    </source>
</evidence>
<dbReference type="AlphaFoldDB" id="A0A8J3GN36"/>
<organism evidence="2 3">
    <name type="scientific">Pseudolysinimonas yzui</name>
    <dbReference type="NCBI Taxonomy" id="2708254"/>
    <lineage>
        <taxon>Bacteria</taxon>
        <taxon>Bacillati</taxon>
        <taxon>Actinomycetota</taxon>
        <taxon>Actinomycetes</taxon>
        <taxon>Micrococcales</taxon>
        <taxon>Microbacteriaceae</taxon>
        <taxon>Pseudolysinimonas</taxon>
    </lineage>
</organism>
<reference evidence="2" key="2">
    <citation type="submission" date="2020-09" db="EMBL/GenBank/DDBJ databases">
        <authorList>
            <person name="Sun Q."/>
            <person name="Zhou Y."/>
        </authorList>
    </citation>
    <scope>NUCLEOTIDE SEQUENCE</scope>
    <source>
        <strain evidence="2">CGMCC 1.16548</strain>
    </source>
</reference>
<keyword evidence="3" id="KW-1185">Reference proteome</keyword>
<dbReference type="EMBL" id="BNAI01000001">
    <property type="protein sequence ID" value="GHF05672.1"/>
    <property type="molecule type" value="Genomic_DNA"/>
</dbReference>
<keyword evidence="1" id="KW-0732">Signal</keyword>
<name>A0A8J3GN36_9MICO</name>
<comment type="caution">
    <text evidence="2">The sequence shown here is derived from an EMBL/GenBank/DDBJ whole genome shotgun (WGS) entry which is preliminary data.</text>
</comment>
<accession>A0A8J3GN36</accession>
<dbReference type="InterPro" id="IPR021903">
    <property type="entry name" value="DUF3515"/>
</dbReference>
<proteinExistence type="predicted"/>
<dbReference type="Pfam" id="PF12028">
    <property type="entry name" value="DUF3515"/>
    <property type="match status" value="1"/>
</dbReference>
<dbReference type="RefSeq" id="WP_191281588.1">
    <property type="nucleotide sequence ID" value="NZ_BNAI01000001.1"/>
</dbReference>
<evidence type="ECO:0000313" key="3">
    <source>
        <dbReference type="Proteomes" id="UP000617531"/>
    </source>
</evidence>